<sequence length="73" mass="7794">MIDTRSQGVVTSREPRHVAWREGVLPSSGGAWFLTLKAPSVRIVGNGFDMQAGVSIDAPKGDCFTTVVVETGF</sequence>
<gene>
    <name evidence="1" type="ORF">GGR36_003482</name>
</gene>
<evidence type="ECO:0000313" key="2">
    <source>
        <dbReference type="Proteomes" id="UP000561045"/>
    </source>
</evidence>
<evidence type="ECO:0000313" key="1">
    <source>
        <dbReference type="EMBL" id="MBB4014136.1"/>
    </source>
</evidence>
<reference evidence="1 2" key="1">
    <citation type="submission" date="2020-08" db="EMBL/GenBank/DDBJ databases">
        <title>Genomic Encyclopedia of Type Strains, Phase IV (KMG-IV): sequencing the most valuable type-strain genomes for metagenomic binning, comparative biology and taxonomic classification.</title>
        <authorList>
            <person name="Goeker M."/>
        </authorList>
    </citation>
    <scope>NUCLEOTIDE SEQUENCE [LARGE SCALE GENOMIC DNA]</scope>
    <source>
        <strain evidence="1 2">DSM 106739</strain>
    </source>
</reference>
<name>A0A840BTJ8_9RHOO</name>
<dbReference type="Proteomes" id="UP000561045">
    <property type="component" value="Unassembled WGS sequence"/>
</dbReference>
<comment type="caution">
    <text evidence="1">The sequence shown here is derived from an EMBL/GenBank/DDBJ whole genome shotgun (WGS) entry which is preliminary data.</text>
</comment>
<accession>A0A840BTJ8</accession>
<dbReference type="EMBL" id="JACIET010000002">
    <property type="protein sequence ID" value="MBB4014136.1"/>
    <property type="molecule type" value="Genomic_DNA"/>
</dbReference>
<organism evidence="1 2">
    <name type="scientific">Niveibacterium umoris</name>
    <dbReference type="NCBI Taxonomy" id="1193620"/>
    <lineage>
        <taxon>Bacteria</taxon>
        <taxon>Pseudomonadati</taxon>
        <taxon>Pseudomonadota</taxon>
        <taxon>Betaproteobacteria</taxon>
        <taxon>Rhodocyclales</taxon>
        <taxon>Rhodocyclaceae</taxon>
        <taxon>Niveibacterium</taxon>
    </lineage>
</organism>
<protein>
    <submittedName>
        <fullName evidence="1">Uncharacterized protein</fullName>
    </submittedName>
</protein>
<dbReference type="AlphaFoldDB" id="A0A840BTJ8"/>
<proteinExistence type="predicted"/>
<keyword evidence="2" id="KW-1185">Reference proteome</keyword>
<dbReference type="RefSeq" id="WP_183636025.1">
    <property type="nucleotide sequence ID" value="NZ_BAABLE010000005.1"/>
</dbReference>